<dbReference type="Pfam" id="PF02308">
    <property type="entry name" value="MgtC"/>
    <property type="match status" value="1"/>
</dbReference>
<dbReference type="OrthoDB" id="9811198at2"/>
<dbReference type="PRINTS" id="PR01837">
    <property type="entry name" value="MGTCSAPBPROT"/>
</dbReference>
<dbReference type="Proteomes" id="UP000190888">
    <property type="component" value="Unassembled WGS sequence"/>
</dbReference>
<feature type="domain" description="MgtC/SapB/SrpB/YhiD N-terminal" evidence="8">
    <location>
        <begin position="10"/>
        <end position="130"/>
    </location>
</feature>
<dbReference type="GO" id="GO:0005886">
    <property type="term" value="C:plasma membrane"/>
    <property type="evidence" value="ECO:0007669"/>
    <property type="project" value="UniProtKB-SubCell"/>
</dbReference>
<gene>
    <name evidence="9" type="ORF">SAMN04488132_105127</name>
</gene>
<dbReference type="AlphaFoldDB" id="A0A1T4P524"/>
<evidence type="ECO:0000256" key="2">
    <source>
        <dbReference type="ARBA" id="ARBA00009298"/>
    </source>
</evidence>
<dbReference type="STRING" id="413434.SAMN04488132_105127"/>
<evidence type="ECO:0000259" key="8">
    <source>
        <dbReference type="Pfam" id="PF02308"/>
    </source>
</evidence>
<evidence type="ECO:0000256" key="1">
    <source>
        <dbReference type="ARBA" id="ARBA00004651"/>
    </source>
</evidence>
<dbReference type="InterPro" id="IPR003416">
    <property type="entry name" value="MgtC/SapB/SrpB/YhiD_fam"/>
</dbReference>
<protein>
    <submittedName>
        <fullName evidence="9">Putative Mg2+ transporter-C (MgtC) family protein</fullName>
    </submittedName>
</protein>
<evidence type="ECO:0000256" key="4">
    <source>
        <dbReference type="ARBA" id="ARBA00022692"/>
    </source>
</evidence>
<sequence length="149" mass="15876">MVVQEFTLKLCVALVCGLLIGLERQVNRKEAGMRTHSLVALGSAIFILMSYEVVTKFGGDVTRIIGQVVTGVGFICAGVIMHKGANIHGLTTSATIWCASAVGCIAAGGYFAEAFISTALVIFVNAVLKNADMYINARYKNKKGEEDNV</sequence>
<dbReference type="RefSeq" id="WP_078831456.1">
    <property type="nucleotide sequence ID" value="NZ_FUWH01000005.1"/>
</dbReference>
<dbReference type="EMBL" id="FUWH01000005">
    <property type="protein sequence ID" value="SJZ86028.1"/>
    <property type="molecule type" value="Genomic_DNA"/>
</dbReference>
<dbReference type="PANTHER" id="PTHR33778:SF3">
    <property type="entry name" value="PROTEIN MGTC"/>
    <property type="match status" value="1"/>
</dbReference>
<evidence type="ECO:0000256" key="3">
    <source>
        <dbReference type="ARBA" id="ARBA00022475"/>
    </source>
</evidence>
<dbReference type="InterPro" id="IPR049177">
    <property type="entry name" value="MgtC_SapB_SrpB_YhiD_N"/>
</dbReference>
<feature type="transmembrane region" description="Helical" evidence="7">
    <location>
        <begin position="94"/>
        <end position="124"/>
    </location>
</feature>
<feature type="transmembrane region" description="Helical" evidence="7">
    <location>
        <begin position="64"/>
        <end position="82"/>
    </location>
</feature>
<evidence type="ECO:0000256" key="5">
    <source>
        <dbReference type="ARBA" id="ARBA00022989"/>
    </source>
</evidence>
<comment type="subcellular location">
    <subcellularLocation>
        <location evidence="1">Cell membrane</location>
        <topology evidence="1">Multi-pass membrane protein</topology>
    </subcellularLocation>
</comment>
<evidence type="ECO:0000313" key="10">
    <source>
        <dbReference type="Proteomes" id="UP000190888"/>
    </source>
</evidence>
<reference evidence="9 10" key="1">
    <citation type="submission" date="2017-02" db="EMBL/GenBank/DDBJ databases">
        <authorList>
            <person name="Peterson S.W."/>
        </authorList>
    </citation>
    <scope>NUCLEOTIDE SEQUENCE [LARGE SCALE GENOMIC DNA]</scope>
    <source>
        <strain evidence="9 10">DSM 22335</strain>
    </source>
</reference>
<organism evidence="9 10">
    <name type="scientific">Sediminibacterium ginsengisoli</name>
    <dbReference type="NCBI Taxonomy" id="413434"/>
    <lineage>
        <taxon>Bacteria</taxon>
        <taxon>Pseudomonadati</taxon>
        <taxon>Bacteroidota</taxon>
        <taxon>Chitinophagia</taxon>
        <taxon>Chitinophagales</taxon>
        <taxon>Chitinophagaceae</taxon>
        <taxon>Sediminibacterium</taxon>
    </lineage>
</organism>
<evidence type="ECO:0000313" key="9">
    <source>
        <dbReference type="EMBL" id="SJZ86028.1"/>
    </source>
</evidence>
<keyword evidence="6 7" id="KW-0472">Membrane</keyword>
<keyword evidence="5 7" id="KW-1133">Transmembrane helix</keyword>
<evidence type="ECO:0000256" key="7">
    <source>
        <dbReference type="SAM" id="Phobius"/>
    </source>
</evidence>
<name>A0A1T4P524_9BACT</name>
<feature type="transmembrane region" description="Helical" evidence="7">
    <location>
        <begin position="38"/>
        <end position="58"/>
    </location>
</feature>
<proteinExistence type="inferred from homology"/>
<feature type="transmembrane region" description="Helical" evidence="7">
    <location>
        <begin position="6"/>
        <end position="26"/>
    </location>
</feature>
<comment type="similarity">
    <text evidence="2">Belongs to the MgtC/SapB family.</text>
</comment>
<evidence type="ECO:0000256" key="6">
    <source>
        <dbReference type="ARBA" id="ARBA00023136"/>
    </source>
</evidence>
<keyword evidence="3" id="KW-1003">Cell membrane</keyword>
<keyword evidence="4 7" id="KW-0812">Transmembrane</keyword>
<accession>A0A1T4P524</accession>
<dbReference type="PANTHER" id="PTHR33778">
    <property type="entry name" value="PROTEIN MGTC"/>
    <property type="match status" value="1"/>
</dbReference>
<keyword evidence="10" id="KW-1185">Reference proteome</keyword>